<feature type="coiled-coil region" evidence="1">
    <location>
        <begin position="12"/>
        <end position="46"/>
    </location>
</feature>
<evidence type="ECO:0000256" key="1">
    <source>
        <dbReference type="SAM" id="Coils"/>
    </source>
</evidence>
<protein>
    <submittedName>
        <fullName evidence="2">Uncharacterized protein</fullName>
    </submittedName>
</protein>
<reference evidence="2" key="1">
    <citation type="journal article" date="2020" name="Nature">
        <title>Giant virus diversity and host interactions through global metagenomics.</title>
        <authorList>
            <person name="Schulz F."/>
            <person name="Roux S."/>
            <person name="Paez-Espino D."/>
            <person name="Jungbluth S."/>
            <person name="Walsh D.A."/>
            <person name="Denef V.J."/>
            <person name="McMahon K.D."/>
            <person name="Konstantinidis K.T."/>
            <person name="Eloe-Fadrosh E.A."/>
            <person name="Kyrpides N.C."/>
            <person name="Woyke T."/>
        </authorList>
    </citation>
    <scope>NUCLEOTIDE SEQUENCE</scope>
    <source>
        <strain evidence="2">GVMAG-M-3300023174-68</strain>
    </source>
</reference>
<keyword evidence="1" id="KW-0175">Coiled coil</keyword>
<accession>A0A6C0DW19</accession>
<dbReference type="EMBL" id="MN739680">
    <property type="protein sequence ID" value="QHT20652.1"/>
    <property type="molecule type" value="Genomic_DNA"/>
</dbReference>
<dbReference type="Pfam" id="PF19064">
    <property type="entry name" value="DUF5760"/>
    <property type="match status" value="1"/>
</dbReference>
<dbReference type="InterPro" id="IPR043918">
    <property type="entry name" value="DUF5760"/>
</dbReference>
<name>A0A6C0DW19_9ZZZZ</name>
<organism evidence="2">
    <name type="scientific">viral metagenome</name>
    <dbReference type="NCBI Taxonomy" id="1070528"/>
    <lineage>
        <taxon>unclassified sequences</taxon>
        <taxon>metagenomes</taxon>
        <taxon>organismal metagenomes</taxon>
    </lineage>
</organism>
<proteinExistence type="predicted"/>
<sequence length="117" mass="13679">MSTDIQKNLLQYIDYNKQLVNLRSQLKDLKKETQNLENEIKEYMTNNNMDSISLKDGEIVLYTRKISQTFKKETIVEKLTEELKDSSKAEHLAESILGNKKFIVEDKIKAVIKKKNV</sequence>
<evidence type="ECO:0000313" key="2">
    <source>
        <dbReference type="EMBL" id="QHT20652.1"/>
    </source>
</evidence>
<dbReference type="AlphaFoldDB" id="A0A6C0DW19"/>